<name>A0ABW0CQY5_STRCD</name>
<feature type="transmembrane region" description="Helical" evidence="1">
    <location>
        <begin position="44"/>
        <end position="70"/>
    </location>
</feature>
<organism evidence="2 3">
    <name type="scientific">Streptomyces coerulescens</name>
    <dbReference type="NCBI Taxonomy" id="29304"/>
    <lineage>
        <taxon>Bacteria</taxon>
        <taxon>Bacillati</taxon>
        <taxon>Actinomycetota</taxon>
        <taxon>Actinomycetes</taxon>
        <taxon>Kitasatosporales</taxon>
        <taxon>Streptomycetaceae</taxon>
        <taxon>Streptomyces</taxon>
    </lineage>
</organism>
<evidence type="ECO:0000313" key="2">
    <source>
        <dbReference type="EMBL" id="MFC5217436.1"/>
    </source>
</evidence>
<evidence type="ECO:0000256" key="1">
    <source>
        <dbReference type="SAM" id="Phobius"/>
    </source>
</evidence>
<feature type="transmembrane region" description="Helical" evidence="1">
    <location>
        <begin position="6"/>
        <end position="23"/>
    </location>
</feature>
<dbReference type="Proteomes" id="UP001596263">
    <property type="component" value="Unassembled WGS sequence"/>
</dbReference>
<feature type="transmembrane region" description="Helical" evidence="1">
    <location>
        <begin position="128"/>
        <end position="151"/>
    </location>
</feature>
<protein>
    <recommendedName>
        <fullName evidence="4">Integral membrane protein</fullName>
    </recommendedName>
</protein>
<comment type="caution">
    <text evidence="2">The sequence shown here is derived from an EMBL/GenBank/DDBJ whole genome shotgun (WGS) entry which is preliminary data.</text>
</comment>
<keyword evidence="1" id="KW-1133">Transmembrane helix</keyword>
<gene>
    <name evidence="2" type="ORF">ACFPQ9_26725</name>
</gene>
<keyword evidence="1" id="KW-0812">Transmembrane</keyword>
<dbReference type="EMBL" id="JBHSKM010000019">
    <property type="protein sequence ID" value="MFC5217436.1"/>
    <property type="molecule type" value="Genomic_DNA"/>
</dbReference>
<reference evidence="3" key="1">
    <citation type="journal article" date="2019" name="Int. J. Syst. Evol. Microbiol.">
        <title>The Global Catalogue of Microorganisms (GCM) 10K type strain sequencing project: providing services to taxonomists for standard genome sequencing and annotation.</title>
        <authorList>
            <consortium name="The Broad Institute Genomics Platform"/>
            <consortium name="The Broad Institute Genome Sequencing Center for Infectious Disease"/>
            <person name="Wu L."/>
            <person name="Ma J."/>
        </authorList>
    </citation>
    <scope>NUCLEOTIDE SEQUENCE [LARGE SCALE GENOMIC DNA]</scope>
    <source>
        <strain evidence="3">KCTC 42586</strain>
    </source>
</reference>
<sequence length="165" mass="17161">MFLLILLFVLIAVITAIGLTGYGSRTLADRRVRRTGTPGTLRGLAALAGAGACALYAWGLLGVCGAVMVAEDGGTDSSPPRSCRTAGWWERHQRGIEITDYTVTYIPLGFVCETSDGGSYDTGAVPGYVNPGVLTLALTAAGCAIGAGYVSELRARAEFRRGRAG</sequence>
<evidence type="ECO:0000313" key="3">
    <source>
        <dbReference type="Proteomes" id="UP001596263"/>
    </source>
</evidence>
<keyword evidence="3" id="KW-1185">Reference proteome</keyword>
<accession>A0ABW0CQY5</accession>
<keyword evidence="1" id="KW-0472">Membrane</keyword>
<proteinExistence type="predicted"/>
<dbReference type="RefSeq" id="WP_380858248.1">
    <property type="nucleotide sequence ID" value="NZ_JBHSKM010000019.1"/>
</dbReference>
<evidence type="ECO:0008006" key="4">
    <source>
        <dbReference type="Google" id="ProtNLM"/>
    </source>
</evidence>